<evidence type="ECO:0000313" key="2">
    <source>
        <dbReference type="Proteomes" id="UP000805193"/>
    </source>
</evidence>
<evidence type="ECO:0000313" key="1">
    <source>
        <dbReference type="EMBL" id="KAG0423178.1"/>
    </source>
</evidence>
<protein>
    <submittedName>
        <fullName evidence="1">Uncharacterized protein</fullName>
    </submittedName>
</protein>
<reference evidence="1 2" key="1">
    <citation type="journal article" date="2020" name="Cell">
        <title>Large-Scale Comparative Analyses of Tick Genomes Elucidate Their Genetic Diversity and Vector Capacities.</title>
        <authorList>
            <consortium name="Tick Genome and Microbiome Consortium (TIGMIC)"/>
            <person name="Jia N."/>
            <person name="Wang J."/>
            <person name="Shi W."/>
            <person name="Du L."/>
            <person name="Sun Y."/>
            <person name="Zhan W."/>
            <person name="Jiang J.F."/>
            <person name="Wang Q."/>
            <person name="Zhang B."/>
            <person name="Ji P."/>
            <person name="Bell-Sakyi L."/>
            <person name="Cui X.M."/>
            <person name="Yuan T.T."/>
            <person name="Jiang B.G."/>
            <person name="Yang W.F."/>
            <person name="Lam T.T."/>
            <person name="Chang Q.C."/>
            <person name="Ding S.J."/>
            <person name="Wang X.J."/>
            <person name="Zhu J.G."/>
            <person name="Ruan X.D."/>
            <person name="Zhao L."/>
            <person name="Wei J.T."/>
            <person name="Ye R.Z."/>
            <person name="Que T.C."/>
            <person name="Du C.H."/>
            <person name="Zhou Y.H."/>
            <person name="Cheng J.X."/>
            <person name="Dai P.F."/>
            <person name="Guo W.B."/>
            <person name="Han X.H."/>
            <person name="Huang E.J."/>
            <person name="Li L.F."/>
            <person name="Wei W."/>
            <person name="Gao Y.C."/>
            <person name="Liu J.Z."/>
            <person name="Shao H.Z."/>
            <person name="Wang X."/>
            <person name="Wang C.C."/>
            <person name="Yang T.C."/>
            <person name="Huo Q.B."/>
            <person name="Li W."/>
            <person name="Chen H.Y."/>
            <person name="Chen S.E."/>
            <person name="Zhou L.G."/>
            <person name="Ni X.B."/>
            <person name="Tian J.H."/>
            <person name="Sheng Y."/>
            <person name="Liu T."/>
            <person name="Pan Y.S."/>
            <person name="Xia L.Y."/>
            <person name="Li J."/>
            <person name="Zhao F."/>
            <person name="Cao W.C."/>
        </authorList>
    </citation>
    <scope>NUCLEOTIDE SEQUENCE [LARGE SCALE GENOMIC DNA]</scope>
    <source>
        <strain evidence="1">Iper-2018</strain>
    </source>
</reference>
<dbReference type="EMBL" id="JABSTQ010010137">
    <property type="protein sequence ID" value="KAG0423178.1"/>
    <property type="molecule type" value="Genomic_DNA"/>
</dbReference>
<name>A0AC60PQE6_IXOPE</name>
<keyword evidence="2" id="KW-1185">Reference proteome</keyword>
<proteinExistence type="predicted"/>
<organism evidence="1 2">
    <name type="scientific">Ixodes persulcatus</name>
    <name type="common">Taiga tick</name>
    <dbReference type="NCBI Taxonomy" id="34615"/>
    <lineage>
        <taxon>Eukaryota</taxon>
        <taxon>Metazoa</taxon>
        <taxon>Ecdysozoa</taxon>
        <taxon>Arthropoda</taxon>
        <taxon>Chelicerata</taxon>
        <taxon>Arachnida</taxon>
        <taxon>Acari</taxon>
        <taxon>Parasitiformes</taxon>
        <taxon>Ixodida</taxon>
        <taxon>Ixodoidea</taxon>
        <taxon>Ixodidae</taxon>
        <taxon>Ixodinae</taxon>
        <taxon>Ixodes</taxon>
    </lineage>
</organism>
<comment type="caution">
    <text evidence="1">The sequence shown here is derived from an EMBL/GenBank/DDBJ whole genome shotgun (WGS) entry which is preliminary data.</text>
</comment>
<gene>
    <name evidence="1" type="ORF">HPB47_001032</name>
</gene>
<accession>A0AC60PQE6</accession>
<sequence length="273" mass="29143">MDHCELFFEVVDESPDSPTQDRLSSSSSIPFDHATGVTGIPAQCCRSLPAGSRSSVARFEAATRRLVSGRRVWGVVDRPLHRADEPAPCAGLWTRKEAGMKGPLRTAATEQLSARRYGGALQSAARRQSPALESDVAGQDRDGGRMEFGGRADPSVPGRRHAASPRGVGRGGRGAPLLRPIFMAVSGTINAETTTGVLWASMEPVRPPPVIPRHMASERVQRPAPSPPAFQSRFASLVRASDEAARTYEISSFISSKLHKGAAILSVVAPGMR</sequence>
<dbReference type="Proteomes" id="UP000805193">
    <property type="component" value="Unassembled WGS sequence"/>
</dbReference>